<dbReference type="SUPFAM" id="SSF54909">
    <property type="entry name" value="Dimeric alpha+beta barrel"/>
    <property type="match status" value="1"/>
</dbReference>
<dbReference type="GO" id="GO:0016491">
    <property type="term" value="F:oxidoreductase activity"/>
    <property type="evidence" value="ECO:0007669"/>
    <property type="project" value="InterPro"/>
</dbReference>
<dbReference type="EMBL" id="LABX01000313">
    <property type="protein sequence ID" value="KMO27359.1"/>
    <property type="molecule type" value="Genomic_DNA"/>
</dbReference>
<dbReference type="Gene3D" id="3.30.70.3420">
    <property type="match status" value="1"/>
</dbReference>
<proteinExistence type="predicted"/>
<dbReference type="InterPro" id="IPR010644">
    <property type="entry name" value="ChdC/CLD"/>
</dbReference>
<evidence type="ECO:0000256" key="3">
    <source>
        <dbReference type="ARBA" id="ARBA00023004"/>
    </source>
</evidence>
<dbReference type="Proteomes" id="UP000035929">
    <property type="component" value="Unassembled WGS sequence"/>
</dbReference>
<keyword evidence="2" id="KW-0479">Metal-binding</keyword>
<evidence type="ECO:0000256" key="1">
    <source>
        <dbReference type="ARBA" id="ARBA00022617"/>
    </source>
</evidence>
<accession>A0A0J6S144</accession>
<dbReference type="InterPro" id="IPR011008">
    <property type="entry name" value="Dimeric_a/b-barrel"/>
</dbReference>
<evidence type="ECO:0000313" key="5">
    <source>
        <dbReference type="Proteomes" id="UP000035929"/>
    </source>
</evidence>
<keyword evidence="3" id="KW-0408">Iron</keyword>
<dbReference type="Pfam" id="PF06778">
    <property type="entry name" value="Chlor_dismutase"/>
    <property type="match status" value="1"/>
</dbReference>
<comment type="caution">
    <text evidence="4">The sequence shown here is derived from an EMBL/GenBank/DDBJ whole genome shotgun (WGS) entry which is preliminary data.</text>
</comment>
<name>A0A0J6S144_9HYPH</name>
<keyword evidence="1" id="KW-0349">Heme</keyword>
<evidence type="ECO:0000313" key="4">
    <source>
        <dbReference type="EMBL" id="KMO27359.1"/>
    </source>
</evidence>
<organism evidence="4 5">
    <name type="scientific">Methylobacterium aquaticum</name>
    <dbReference type="NCBI Taxonomy" id="270351"/>
    <lineage>
        <taxon>Bacteria</taxon>
        <taxon>Pseudomonadati</taxon>
        <taxon>Pseudomonadota</taxon>
        <taxon>Alphaproteobacteria</taxon>
        <taxon>Hyphomicrobiales</taxon>
        <taxon>Methylobacteriaceae</taxon>
        <taxon>Methylobacterium</taxon>
    </lineage>
</organism>
<gene>
    <name evidence="4" type="ORF">VP06_30985</name>
</gene>
<dbReference type="GO" id="GO:0020037">
    <property type="term" value="F:heme binding"/>
    <property type="evidence" value="ECO:0007669"/>
    <property type="project" value="InterPro"/>
</dbReference>
<evidence type="ECO:0000256" key="2">
    <source>
        <dbReference type="ARBA" id="ARBA00022723"/>
    </source>
</evidence>
<sequence>MMTNLVHFSGGRSGPWRIVDMAAVRGEGLARAERLAVSATADGPGCWTLRGVVGHARYATRRELDGLAARQAPLGRGEAVCAALIPIRKSQAWWDLAQDERRAIFEETSHHTAIGAAYLPAVARRLHHGRDLGEPFDFLTWFEFAPDDATAFDALVAALRATPEWDYVEREVDIRLVWEPGD</sequence>
<dbReference type="GO" id="GO:0046872">
    <property type="term" value="F:metal ion binding"/>
    <property type="evidence" value="ECO:0007669"/>
    <property type="project" value="UniProtKB-KW"/>
</dbReference>
<protein>
    <submittedName>
        <fullName evidence="4">Chlorite dismutase</fullName>
    </submittedName>
</protein>
<dbReference type="AlphaFoldDB" id="A0A0J6S144"/>
<dbReference type="PATRIC" id="fig|270351.6.peg.4714"/>
<reference evidence="4 5" key="1">
    <citation type="submission" date="2015-03" db="EMBL/GenBank/DDBJ databases">
        <title>Genome sequencing of Methylobacterium aquaticum DSM16371 type strain.</title>
        <authorList>
            <person name="Chaudhry V."/>
            <person name="Patil P.B."/>
        </authorList>
    </citation>
    <scope>NUCLEOTIDE SEQUENCE [LARGE SCALE GENOMIC DNA]</scope>
    <source>
        <strain evidence="4 5">DSM 16371</strain>
    </source>
</reference>